<keyword evidence="1" id="KW-1133">Transmembrane helix</keyword>
<organism evidence="3 4">
    <name type="scientific">Janthinobacterium lividum</name>
    <dbReference type="NCBI Taxonomy" id="29581"/>
    <lineage>
        <taxon>Bacteria</taxon>
        <taxon>Pseudomonadati</taxon>
        <taxon>Pseudomonadota</taxon>
        <taxon>Betaproteobacteria</taxon>
        <taxon>Burkholderiales</taxon>
        <taxon>Oxalobacteraceae</taxon>
        <taxon>Janthinobacterium</taxon>
    </lineage>
</organism>
<keyword evidence="1" id="KW-0812">Transmembrane</keyword>
<protein>
    <submittedName>
        <fullName evidence="3">PEP-CTERM sorting domain-containing protein</fullName>
    </submittedName>
</protein>
<comment type="caution">
    <text evidence="3">The sequence shown here is derived from an EMBL/GenBank/DDBJ whole genome shotgun (WGS) entry which is preliminary data.</text>
</comment>
<evidence type="ECO:0000256" key="1">
    <source>
        <dbReference type="SAM" id="Phobius"/>
    </source>
</evidence>
<accession>A0A5C4NKZ5</accession>
<dbReference type="AlphaFoldDB" id="A0A5C4NKZ5"/>
<keyword evidence="1" id="KW-0472">Membrane</keyword>
<proteinExistence type="predicted"/>
<dbReference type="Proteomes" id="UP000305681">
    <property type="component" value="Unassembled WGS sequence"/>
</dbReference>
<sequence length="147" mass="16023">MQGINNAGEIVFNQYFPTSPWPAPYRAFMMVDGNWRGINSMSEALGIDGKGNVVGISFSGAESVFHMNGNTYMLADLVDGMEGWSNLQVNAMNEAGQIAASRCNDRFCEVIRLDPLSAVPEPATYGMLLGGLVLLGFVGRRRQQRQA</sequence>
<feature type="transmembrane region" description="Helical" evidence="1">
    <location>
        <begin position="122"/>
        <end position="139"/>
    </location>
</feature>
<reference evidence="3 4" key="1">
    <citation type="submission" date="2019-06" db="EMBL/GenBank/DDBJ databases">
        <title>Genome sequence of Janthinobacterium lividum UCD_MED1.</title>
        <authorList>
            <person name="De Leon M.E."/>
            <person name="Jospin G."/>
        </authorList>
    </citation>
    <scope>NUCLEOTIDE SEQUENCE [LARGE SCALE GENOMIC DNA]</scope>
    <source>
        <strain evidence="3 4">UCD_MED1</strain>
    </source>
</reference>
<dbReference type="EMBL" id="VDGE01000009">
    <property type="protein sequence ID" value="TNC75203.1"/>
    <property type="molecule type" value="Genomic_DNA"/>
</dbReference>
<feature type="domain" description="Ice-binding protein C-terminal" evidence="2">
    <location>
        <begin position="118"/>
        <end position="142"/>
    </location>
</feature>
<dbReference type="Pfam" id="PF07589">
    <property type="entry name" value="PEP-CTERM"/>
    <property type="match status" value="1"/>
</dbReference>
<name>A0A5C4NKZ5_9BURK</name>
<dbReference type="InterPro" id="IPR013424">
    <property type="entry name" value="Ice-binding_C"/>
</dbReference>
<evidence type="ECO:0000313" key="3">
    <source>
        <dbReference type="EMBL" id="TNC75203.1"/>
    </source>
</evidence>
<evidence type="ECO:0000313" key="4">
    <source>
        <dbReference type="Proteomes" id="UP000305681"/>
    </source>
</evidence>
<evidence type="ECO:0000259" key="2">
    <source>
        <dbReference type="Pfam" id="PF07589"/>
    </source>
</evidence>
<dbReference type="NCBIfam" id="TIGR02595">
    <property type="entry name" value="PEP_CTERM"/>
    <property type="match status" value="1"/>
</dbReference>
<gene>
    <name evidence="3" type="ORF">FHI69_20430</name>
</gene>